<protein>
    <submittedName>
        <fullName evidence="2">Uncharacterized protein</fullName>
    </submittedName>
</protein>
<dbReference type="KEGG" id="hni:W911_09985"/>
<gene>
    <name evidence="2" type="ORF">W911_09985</name>
</gene>
<dbReference type="RefSeq" id="WP_023787358.1">
    <property type="nucleotide sequence ID" value="NC_022997.1"/>
</dbReference>
<keyword evidence="3" id="KW-1185">Reference proteome</keyword>
<dbReference type="HOGENOM" id="CLU_2355915_0_0_5"/>
<feature type="signal peptide" evidence="1">
    <location>
        <begin position="1"/>
        <end position="19"/>
    </location>
</feature>
<proteinExistence type="predicted"/>
<accession>V5SJN5</accession>
<sequence>MRILTLCLAAVLVASPALADDEDKLDYDDYLDMSESQRVQWMGAYIEYFLPEASAERRARILPGMASCVDDFDHDLPTSFWMWAGVCLDLAAEKVE</sequence>
<feature type="chain" id="PRO_5004740849" evidence="1">
    <location>
        <begin position="20"/>
        <end position="96"/>
    </location>
</feature>
<evidence type="ECO:0000313" key="3">
    <source>
        <dbReference type="Proteomes" id="UP000018542"/>
    </source>
</evidence>
<dbReference type="Proteomes" id="UP000018542">
    <property type="component" value="Chromosome"/>
</dbReference>
<reference evidence="2 3" key="1">
    <citation type="journal article" date="2014" name="Genome Announc.">
        <title>Complete Genome Sequence of Hyphomicrobium nitrativorans Strain NL23, a Denitrifying Bacterium Isolated from Biofilm of a Methanol-Fed Denitrification System Treating Seawater at the Montreal Biodome.</title>
        <authorList>
            <person name="Martineau C."/>
            <person name="Villeneuve C."/>
            <person name="Mauffrey F."/>
            <person name="Villemur R."/>
        </authorList>
    </citation>
    <scope>NUCLEOTIDE SEQUENCE [LARGE SCALE GENOMIC DNA]</scope>
    <source>
        <strain evidence="2">NL23</strain>
    </source>
</reference>
<keyword evidence="1" id="KW-0732">Signal</keyword>
<organism evidence="2 3">
    <name type="scientific">Hyphomicrobium nitrativorans NL23</name>
    <dbReference type="NCBI Taxonomy" id="1029756"/>
    <lineage>
        <taxon>Bacteria</taxon>
        <taxon>Pseudomonadati</taxon>
        <taxon>Pseudomonadota</taxon>
        <taxon>Alphaproteobacteria</taxon>
        <taxon>Hyphomicrobiales</taxon>
        <taxon>Hyphomicrobiaceae</taxon>
        <taxon>Hyphomicrobium</taxon>
    </lineage>
</organism>
<evidence type="ECO:0000313" key="2">
    <source>
        <dbReference type="EMBL" id="AHB50179.1"/>
    </source>
</evidence>
<name>V5SJN5_9HYPH</name>
<dbReference type="OrthoDB" id="488113at2"/>
<evidence type="ECO:0000256" key="1">
    <source>
        <dbReference type="SAM" id="SignalP"/>
    </source>
</evidence>
<dbReference type="PATRIC" id="fig|1029756.8.peg.2078"/>
<dbReference type="EMBL" id="CP006912">
    <property type="protein sequence ID" value="AHB50179.1"/>
    <property type="molecule type" value="Genomic_DNA"/>
</dbReference>
<dbReference type="AlphaFoldDB" id="V5SJN5"/>